<reference evidence="2 3" key="1">
    <citation type="submission" date="2017-05" db="EMBL/GenBank/DDBJ databases">
        <title>Host range expansion of the Methanosphaera genus to humans and monogastric animals involves recent and extensive reduction in genome content.</title>
        <authorList>
            <person name="Hoedt E.C."/>
            <person name="Volmer J.G."/>
            <person name="Parks D.H."/>
            <person name="Rosewarne C.P."/>
            <person name="Denman S.E."/>
            <person name="Mcsweeney C.S."/>
            <person name="O Cuiv P."/>
            <person name="Hugenholtz P."/>
            <person name="Tyson G.W."/>
            <person name="Morrison M."/>
        </authorList>
    </citation>
    <scope>NUCLEOTIDE SEQUENCE [LARGE SCALE GENOMIC DNA]</scope>
    <source>
        <strain evidence="2 3">PA5</strain>
    </source>
</reference>
<dbReference type="NCBIfam" id="TIGR03123">
    <property type="entry name" value="one_C_unchar_1"/>
    <property type="match status" value="1"/>
</dbReference>
<dbReference type="Gene3D" id="3.30.420.40">
    <property type="match status" value="1"/>
</dbReference>
<feature type="domain" description="Hydantoinase A/oxoprolinase" evidence="1">
    <location>
        <begin position="62"/>
        <end position="330"/>
    </location>
</feature>
<comment type="caution">
    <text evidence="2">The sequence shown here is derived from an EMBL/GenBank/DDBJ whole genome shotgun (WGS) entry which is preliminary data.</text>
</comment>
<dbReference type="EMBL" id="NGJK01000020">
    <property type="protein sequence ID" value="RAP03520.1"/>
    <property type="molecule type" value="Genomic_DNA"/>
</dbReference>
<dbReference type="InterPro" id="IPR043129">
    <property type="entry name" value="ATPase_NBD"/>
</dbReference>
<dbReference type="OMA" id="TDCFADR"/>
<name>A0A328Q9S1_9EURY</name>
<dbReference type="Gene3D" id="3.30.420.190">
    <property type="entry name" value="conserved archaeal protein q6m145"/>
    <property type="match status" value="1"/>
</dbReference>
<dbReference type="InterPro" id="IPR002756">
    <property type="entry name" value="MfnF"/>
</dbReference>
<dbReference type="InterPro" id="IPR002821">
    <property type="entry name" value="Hydantoinase_A"/>
</dbReference>
<evidence type="ECO:0000313" key="2">
    <source>
        <dbReference type="EMBL" id="RAP03520.1"/>
    </source>
</evidence>
<dbReference type="Proteomes" id="UP000248557">
    <property type="component" value="Unassembled WGS sequence"/>
</dbReference>
<evidence type="ECO:0000313" key="3">
    <source>
        <dbReference type="Proteomes" id="UP000248557"/>
    </source>
</evidence>
<dbReference type="GO" id="GO:0016787">
    <property type="term" value="F:hydrolase activity"/>
    <property type="evidence" value="ECO:0007669"/>
    <property type="project" value="InterPro"/>
</dbReference>
<sequence length="349" mass="38953">MKIMGLDIGGANTDCAIIEINDEKQIKSIKKSKEYLPMWIENDKLPECLLKLSQDDLDSIDVVCVTMTAELADSYESKTEGVLDISKKVMTIFNDKIVKFVTFDGLKSYDDILENPLNAAAANWVGTSNAIKYIKNNCIFMDMGTTTTDIIPIINKQNIAKHTDVERLGSGELVYTGMLRTNIATIVHSIPIYNIDTSVSSELFTITADVHRILGNITQEEYTCNTPDNKDKDIVSCKRRLSRLVCADLDSLTDETINNMAQYIYKKQVNQVLTGLIKVVEKTGLDTVVISDFGHGNICKNAAKQLGLNIINIDEYISKEATSIITTIGAIQMYVEEYISQDFPLIQYI</sequence>
<proteinExistence type="predicted"/>
<organism evidence="2 3">
    <name type="scientific">Methanosphaera stadtmanae</name>
    <dbReference type="NCBI Taxonomy" id="2317"/>
    <lineage>
        <taxon>Archaea</taxon>
        <taxon>Methanobacteriati</taxon>
        <taxon>Methanobacteriota</taxon>
        <taxon>Methanomada group</taxon>
        <taxon>Methanobacteria</taxon>
        <taxon>Methanobacteriales</taxon>
        <taxon>Methanobacteriaceae</taxon>
        <taxon>Methanosphaera</taxon>
    </lineage>
</organism>
<dbReference type="AlphaFoldDB" id="A0A328Q9S1"/>
<dbReference type="SUPFAM" id="SSF53067">
    <property type="entry name" value="Actin-like ATPase domain"/>
    <property type="match status" value="1"/>
</dbReference>
<dbReference type="Pfam" id="PF01968">
    <property type="entry name" value="Hydantoinase_A"/>
    <property type="match status" value="1"/>
</dbReference>
<protein>
    <recommendedName>
        <fullName evidence="1">Hydantoinase A/oxoprolinase domain-containing protein</fullName>
    </recommendedName>
</protein>
<dbReference type="RefSeq" id="WP_011405987.1">
    <property type="nucleotide sequence ID" value="NZ_CATZNA010000010.1"/>
</dbReference>
<evidence type="ECO:0000259" key="1">
    <source>
        <dbReference type="Pfam" id="PF01968"/>
    </source>
</evidence>
<dbReference type="GeneID" id="3855751"/>
<gene>
    <name evidence="2" type="ORF">CA615_01955</name>
</gene>
<accession>A0A328Q9S1</accession>